<proteinExistence type="predicted"/>
<organism evidence="2 3">
    <name type="scientific">Geranomyces variabilis</name>
    <dbReference type="NCBI Taxonomy" id="109894"/>
    <lineage>
        <taxon>Eukaryota</taxon>
        <taxon>Fungi</taxon>
        <taxon>Fungi incertae sedis</taxon>
        <taxon>Chytridiomycota</taxon>
        <taxon>Chytridiomycota incertae sedis</taxon>
        <taxon>Chytridiomycetes</taxon>
        <taxon>Spizellomycetales</taxon>
        <taxon>Powellomycetaceae</taxon>
        <taxon>Geranomyces</taxon>
    </lineage>
</organism>
<gene>
    <name evidence="2" type="ORF">HDU87_006166</name>
</gene>
<evidence type="ECO:0000313" key="2">
    <source>
        <dbReference type="EMBL" id="KAJ3175503.1"/>
    </source>
</evidence>
<evidence type="ECO:0000256" key="1">
    <source>
        <dbReference type="SAM" id="MobiDB-lite"/>
    </source>
</evidence>
<evidence type="ECO:0000313" key="3">
    <source>
        <dbReference type="Proteomes" id="UP001212152"/>
    </source>
</evidence>
<reference evidence="2" key="1">
    <citation type="submission" date="2020-05" db="EMBL/GenBank/DDBJ databases">
        <title>Phylogenomic resolution of chytrid fungi.</title>
        <authorList>
            <person name="Stajich J.E."/>
            <person name="Amses K."/>
            <person name="Simmons R."/>
            <person name="Seto K."/>
            <person name="Myers J."/>
            <person name="Bonds A."/>
            <person name="Quandt C.A."/>
            <person name="Barry K."/>
            <person name="Liu P."/>
            <person name="Grigoriev I."/>
            <person name="Longcore J.E."/>
            <person name="James T.Y."/>
        </authorList>
    </citation>
    <scope>NUCLEOTIDE SEQUENCE</scope>
    <source>
        <strain evidence="2">JEL0379</strain>
    </source>
</reference>
<dbReference type="Proteomes" id="UP001212152">
    <property type="component" value="Unassembled WGS sequence"/>
</dbReference>
<comment type="caution">
    <text evidence="2">The sequence shown here is derived from an EMBL/GenBank/DDBJ whole genome shotgun (WGS) entry which is preliminary data.</text>
</comment>
<sequence length="202" mass="22751">MLDLQPHICMNESTWIAHHIWTVFGRSYDPEIQVALDFPSSSRNLKRPDLLFWYNSHCLLLAEIKTPTAPAAQKAKELARLIRRGVEAIKSQLSSWGDACPTIYLARFDGALCTVYELILGKRIFCCHEIAEFVLPTLIDENSADTCVQAVVAADQLLARVCRLKRHLKATKRRKQIEPKYDLPATPEKPAPALTKKRGGAN</sequence>
<dbReference type="AlphaFoldDB" id="A0AAD5TI83"/>
<feature type="region of interest" description="Disordered" evidence="1">
    <location>
        <begin position="176"/>
        <end position="202"/>
    </location>
</feature>
<name>A0AAD5TI83_9FUNG</name>
<dbReference type="EMBL" id="JADGJQ010000051">
    <property type="protein sequence ID" value="KAJ3175503.1"/>
    <property type="molecule type" value="Genomic_DNA"/>
</dbReference>
<keyword evidence="3" id="KW-1185">Reference proteome</keyword>
<protein>
    <submittedName>
        <fullName evidence="2">Uncharacterized protein</fullName>
    </submittedName>
</protein>
<accession>A0AAD5TI83</accession>